<protein>
    <submittedName>
        <fullName evidence="2">DUF2970 domain-containing protein</fullName>
    </submittedName>
</protein>
<keyword evidence="3" id="KW-1185">Reference proteome</keyword>
<dbReference type="RefSeq" id="WP_179355764.1">
    <property type="nucleotide sequence ID" value="NZ_CP058627.1"/>
</dbReference>
<dbReference type="Proteomes" id="UP000509597">
    <property type="component" value="Chromosome"/>
</dbReference>
<keyword evidence="1" id="KW-1133">Transmembrane helix</keyword>
<dbReference type="Pfam" id="PF11174">
    <property type="entry name" value="DUF2970"/>
    <property type="match status" value="1"/>
</dbReference>
<gene>
    <name evidence="2" type="ORF">HQ393_14015</name>
</gene>
<dbReference type="KEGG" id="chiz:HQ393_14015"/>
<organism evidence="2 3">
    <name type="scientific">Chitinibacter bivalviorum</name>
    <dbReference type="NCBI Taxonomy" id="2739434"/>
    <lineage>
        <taxon>Bacteria</taxon>
        <taxon>Pseudomonadati</taxon>
        <taxon>Pseudomonadota</taxon>
        <taxon>Betaproteobacteria</taxon>
        <taxon>Neisseriales</taxon>
        <taxon>Chitinibacteraceae</taxon>
        <taxon>Chitinibacter</taxon>
    </lineage>
</organism>
<accession>A0A7H9BLV2</accession>
<dbReference type="InterPro" id="IPR021344">
    <property type="entry name" value="DUF2970"/>
</dbReference>
<name>A0A7H9BLV2_9NEIS</name>
<evidence type="ECO:0000256" key="1">
    <source>
        <dbReference type="SAM" id="Phobius"/>
    </source>
</evidence>
<evidence type="ECO:0000313" key="2">
    <source>
        <dbReference type="EMBL" id="QLG89268.1"/>
    </source>
</evidence>
<keyword evidence="1" id="KW-0472">Membrane</keyword>
<proteinExistence type="predicted"/>
<dbReference type="EMBL" id="CP058627">
    <property type="protein sequence ID" value="QLG89268.1"/>
    <property type="molecule type" value="Genomic_DNA"/>
</dbReference>
<keyword evidence="1" id="KW-0812">Transmembrane</keyword>
<reference evidence="2 3" key="1">
    <citation type="submission" date="2020-07" db="EMBL/GenBank/DDBJ databases">
        <title>Complete genome sequence of Chitinibacter sp. 2T18.</title>
        <authorList>
            <person name="Bae J.-W."/>
            <person name="Choi J.-W."/>
        </authorList>
    </citation>
    <scope>NUCLEOTIDE SEQUENCE [LARGE SCALE GENOMIC DNA]</scope>
    <source>
        <strain evidence="2 3">2T18</strain>
    </source>
</reference>
<feature type="transmembrane region" description="Helical" evidence="1">
    <location>
        <begin position="31"/>
        <end position="53"/>
    </location>
</feature>
<dbReference type="AlphaFoldDB" id="A0A7H9BLV2"/>
<sequence length="58" mass="6163">MLATIRTVLAAFFGVRSRQQAAKPISPVQLVIAGVLCAVALGLLVWLLVRYLVAQAGQ</sequence>
<evidence type="ECO:0000313" key="3">
    <source>
        <dbReference type="Proteomes" id="UP000509597"/>
    </source>
</evidence>